<evidence type="ECO:0000256" key="3">
    <source>
        <dbReference type="ARBA" id="ARBA00015087"/>
    </source>
</evidence>
<evidence type="ECO:0000256" key="6">
    <source>
        <dbReference type="ARBA" id="ARBA00022989"/>
    </source>
</evidence>
<evidence type="ECO:0000256" key="12">
    <source>
        <dbReference type="SAM" id="Phobius"/>
    </source>
</evidence>
<proteinExistence type="inferred from homology"/>
<dbReference type="GO" id="GO:0035869">
    <property type="term" value="C:ciliary transition zone"/>
    <property type="evidence" value="ECO:0007669"/>
    <property type="project" value="TreeGrafter"/>
</dbReference>
<dbReference type="Proteomes" id="UP001159042">
    <property type="component" value="Unassembled WGS sequence"/>
</dbReference>
<dbReference type="GO" id="GO:0060170">
    <property type="term" value="C:ciliary membrane"/>
    <property type="evidence" value="ECO:0007669"/>
    <property type="project" value="UniProtKB-SubCell"/>
</dbReference>
<dbReference type="AlphaFoldDB" id="A0AAV8W3A2"/>
<sequence length="302" mass="35523">MVIFAVYTNQIKVKYKSTLLSKAAVLVLSCGMLSIVLPFIFAYKSGGFWLKRDTFHEQPQVNLRGDYLLIAATNNLSSPVICSSYPFFKHNLDFLDVCSVIKLREVDDNFDGRIDKINLDVSVNTLDNKVVSVHLFLPINYKLNTVCPLQMQSAVIFQQYFQTSVTDLKILADLSLLQTGPIQCYKKGVHSLYDYPVVDESYEWDNIIERYWFRNISTQLTNVYTSVRSADRGKFNLKLTVRYPEHKISYRPGFWQVMKWAWMQYFAIYIIIAWFFNRIKRYTFNNRLVWFYKDTLLLDKNE</sequence>
<gene>
    <name evidence="13" type="ORF">NQ315_015851</name>
</gene>
<evidence type="ECO:0000256" key="11">
    <source>
        <dbReference type="ARBA" id="ARBA00024803"/>
    </source>
</evidence>
<evidence type="ECO:0000256" key="5">
    <source>
        <dbReference type="ARBA" id="ARBA00022692"/>
    </source>
</evidence>
<dbReference type="InterPro" id="IPR019306">
    <property type="entry name" value="TMEM231"/>
</dbReference>
<dbReference type="EMBL" id="JANEYG010000012">
    <property type="protein sequence ID" value="KAJ8921055.1"/>
    <property type="molecule type" value="Genomic_DNA"/>
</dbReference>
<evidence type="ECO:0000256" key="4">
    <source>
        <dbReference type="ARBA" id="ARBA00022475"/>
    </source>
</evidence>
<keyword evidence="8 12" id="KW-0472">Membrane</keyword>
<accession>A0AAV8W3A2</accession>
<evidence type="ECO:0000256" key="10">
    <source>
        <dbReference type="ARBA" id="ARBA00023273"/>
    </source>
</evidence>
<dbReference type="PANTHER" id="PTHR14605">
    <property type="entry name" value="CHST5 PROTEIN"/>
    <property type="match status" value="1"/>
</dbReference>
<keyword evidence="4" id="KW-1003">Cell membrane</keyword>
<keyword evidence="14" id="KW-1185">Reference proteome</keyword>
<keyword evidence="10" id="KW-0966">Cell projection</keyword>
<evidence type="ECO:0000256" key="7">
    <source>
        <dbReference type="ARBA" id="ARBA00023069"/>
    </source>
</evidence>
<keyword evidence="6 12" id="KW-1133">Transmembrane helix</keyword>
<organism evidence="13 14">
    <name type="scientific">Exocentrus adspersus</name>
    <dbReference type="NCBI Taxonomy" id="1586481"/>
    <lineage>
        <taxon>Eukaryota</taxon>
        <taxon>Metazoa</taxon>
        <taxon>Ecdysozoa</taxon>
        <taxon>Arthropoda</taxon>
        <taxon>Hexapoda</taxon>
        <taxon>Insecta</taxon>
        <taxon>Pterygota</taxon>
        <taxon>Neoptera</taxon>
        <taxon>Endopterygota</taxon>
        <taxon>Coleoptera</taxon>
        <taxon>Polyphaga</taxon>
        <taxon>Cucujiformia</taxon>
        <taxon>Chrysomeloidea</taxon>
        <taxon>Cerambycidae</taxon>
        <taxon>Lamiinae</taxon>
        <taxon>Acanthocinini</taxon>
        <taxon>Exocentrus</taxon>
    </lineage>
</organism>
<dbReference type="GO" id="GO:0032880">
    <property type="term" value="P:regulation of protein localization"/>
    <property type="evidence" value="ECO:0007669"/>
    <property type="project" value="TreeGrafter"/>
</dbReference>
<comment type="subcellular location">
    <subcellularLocation>
        <location evidence="1">Cell projection</location>
        <location evidence="1">Cilium membrane</location>
        <topology evidence="1">Multi-pass membrane protein</topology>
    </subcellularLocation>
</comment>
<evidence type="ECO:0000256" key="9">
    <source>
        <dbReference type="ARBA" id="ARBA00023180"/>
    </source>
</evidence>
<dbReference type="PANTHER" id="PTHR14605:SF1">
    <property type="entry name" value="TRANSMEMBRANE PROTEIN 231"/>
    <property type="match status" value="1"/>
</dbReference>
<feature type="transmembrane region" description="Helical" evidence="12">
    <location>
        <begin position="257"/>
        <end position="276"/>
    </location>
</feature>
<name>A0AAV8W3A2_9CUCU</name>
<evidence type="ECO:0000313" key="14">
    <source>
        <dbReference type="Proteomes" id="UP001159042"/>
    </source>
</evidence>
<evidence type="ECO:0000256" key="2">
    <source>
        <dbReference type="ARBA" id="ARBA00009082"/>
    </source>
</evidence>
<protein>
    <recommendedName>
        <fullName evidence="3">Transmembrane protein 231</fullName>
    </recommendedName>
</protein>
<evidence type="ECO:0000256" key="1">
    <source>
        <dbReference type="ARBA" id="ARBA00004272"/>
    </source>
</evidence>
<evidence type="ECO:0000313" key="13">
    <source>
        <dbReference type="EMBL" id="KAJ8921055.1"/>
    </source>
</evidence>
<keyword evidence="5 12" id="KW-0812">Transmembrane</keyword>
<keyword evidence="7" id="KW-0969">Cilium</keyword>
<dbReference type="GO" id="GO:0060271">
    <property type="term" value="P:cilium assembly"/>
    <property type="evidence" value="ECO:0007669"/>
    <property type="project" value="TreeGrafter"/>
</dbReference>
<reference evidence="13 14" key="1">
    <citation type="journal article" date="2023" name="Insect Mol. Biol.">
        <title>Genome sequencing provides insights into the evolution of gene families encoding plant cell wall-degrading enzymes in longhorned beetles.</title>
        <authorList>
            <person name="Shin N.R."/>
            <person name="Okamura Y."/>
            <person name="Kirsch R."/>
            <person name="Pauchet Y."/>
        </authorList>
    </citation>
    <scope>NUCLEOTIDE SEQUENCE [LARGE SCALE GENOMIC DNA]</scope>
    <source>
        <strain evidence="13">EAD_L_NR</strain>
    </source>
</reference>
<keyword evidence="9" id="KW-0325">Glycoprotein</keyword>
<comment type="function">
    <text evidence="11">Transmembrane component of the tectonic-like complex, a complex localized at the transition zone of primary cilia and acting as a barrier that prevents diffusion of transmembrane proteins between the cilia and plasma membranes. Required for ciliogenesis and sonic hedgehog/SHH signaling.</text>
</comment>
<comment type="similarity">
    <text evidence="2">Belongs to the TMEM231 family.</text>
</comment>
<dbReference type="Pfam" id="PF10149">
    <property type="entry name" value="TM231"/>
    <property type="match status" value="1"/>
</dbReference>
<feature type="transmembrane region" description="Helical" evidence="12">
    <location>
        <begin position="23"/>
        <end position="43"/>
    </location>
</feature>
<evidence type="ECO:0000256" key="8">
    <source>
        <dbReference type="ARBA" id="ARBA00023136"/>
    </source>
</evidence>
<comment type="caution">
    <text evidence="13">The sequence shown here is derived from an EMBL/GenBank/DDBJ whole genome shotgun (WGS) entry which is preliminary data.</text>
</comment>